<dbReference type="CDD" id="cd06219">
    <property type="entry name" value="DHOD_e_trans_like1"/>
    <property type="match status" value="1"/>
</dbReference>
<keyword evidence="2" id="KW-0408">Iron</keyword>
<dbReference type="SUPFAM" id="SSF63380">
    <property type="entry name" value="Riboflavin synthase domain-like"/>
    <property type="match status" value="1"/>
</dbReference>
<dbReference type="PANTHER" id="PTHR43513:SF3">
    <property type="entry name" value="DIHYDROOROTATE DEHYDROGENASE B (NAD(+)), ELECTRON TRANSFER SUBUNIT-RELATED"/>
    <property type="match status" value="1"/>
</dbReference>
<keyword evidence="2" id="KW-0479">Metal-binding</keyword>
<dbReference type="InterPro" id="IPR019480">
    <property type="entry name" value="Dihydroorotate_DH_Fe-S-bd"/>
</dbReference>
<reference evidence="4 5" key="1">
    <citation type="submission" date="2018-01" db="EMBL/GenBank/DDBJ databases">
        <title>Genome Sequencing and Assembly of Anaerobacter polyendosporus strain CT4.</title>
        <authorList>
            <person name="Tachaapaikoon C."/>
            <person name="Sutheeworapong S."/>
            <person name="Jenjaroenpun P."/>
            <person name="Wongsurawat T."/>
            <person name="Nookeaw I."/>
            <person name="Cheawchanlertfa P."/>
            <person name="Kosugi A."/>
            <person name="Cheevadhanarak S."/>
            <person name="Ratanakhanokchai K."/>
        </authorList>
    </citation>
    <scope>NUCLEOTIDE SEQUENCE [LARGE SCALE GENOMIC DNA]</scope>
    <source>
        <strain evidence="4 5">CT4</strain>
    </source>
</reference>
<dbReference type="InterPro" id="IPR039261">
    <property type="entry name" value="FNR_nucleotide-bd"/>
</dbReference>
<keyword evidence="2" id="KW-0411">Iron-sulfur</keyword>
<dbReference type="GO" id="GO:0016491">
    <property type="term" value="F:oxidoreductase activity"/>
    <property type="evidence" value="ECO:0007669"/>
    <property type="project" value="InterPro"/>
</dbReference>
<dbReference type="InterPro" id="IPR012165">
    <property type="entry name" value="Cyt_c3_hydrogenase_gsu"/>
</dbReference>
<organism evidence="4 5">
    <name type="scientific">Clostridium manihotivorum</name>
    <dbReference type="NCBI Taxonomy" id="2320868"/>
    <lineage>
        <taxon>Bacteria</taxon>
        <taxon>Bacillati</taxon>
        <taxon>Bacillota</taxon>
        <taxon>Clostridia</taxon>
        <taxon>Eubacteriales</taxon>
        <taxon>Clostridiaceae</taxon>
        <taxon>Clostridium</taxon>
    </lineage>
</organism>
<comment type="cofactor">
    <cofactor evidence="1">
        <name>FAD</name>
        <dbReference type="ChEBI" id="CHEBI:57692"/>
    </cofactor>
    <text evidence="1">Binds 1 FAD per subunit.</text>
</comment>
<keyword evidence="1" id="KW-0274">FAD</keyword>
<evidence type="ECO:0000313" key="5">
    <source>
        <dbReference type="Proteomes" id="UP000286268"/>
    </source>
</evidence>
<dbReference type="PIRSF" id="PIRSF006816">
    <property type="entry name" value="Cyc3_hyd_g"/>
    <property type="match status" value="1"/>
</dbReference>
<evidence type="ECO:0000259" key="3">
    <source>
        <dbReference type="PROSITE" id="PS51384"/>
    </source>
</evidence>
<dbReference type="GO" id="GO:0051537">
    <property type="term" value="F:2 iron, 2 sulfur cluster binding"/>
    <property type="evidence" value="ECO:0007669"/>
    <property type="project" value="UniProtKB-KW"/>
</dbReference>
<dbReference type="Proteomes" id="UP000286268">
    <property type="component" value="Chromosome"/>
</dbReference>
<dbReference type="PROSITE" id="PS51384">
    <property type="entry name" value="FAD_FR"/>
    <property type="match status" value="1"/>
</dbReference>
<gene>
    <name evidence="4" type="ORF">C1I91_22960</name>
</gene>
<dbReference type="InterPro" id="IPR017927">
    <property type="entry name" value="FAD-bd_FR_type"/>
</dbReference>
<keyword evidence="2" id="KW-0001">2Fe-2S</keyword>
<evidence type="ECO:0000313" key="4">
    <source>
        <dbReference type="EMBL" id="QAA34268.1"/>
    </source>
</evidence>
<evidence type="ECO:0000256" key="2">
    <source>
        <dbReference type="PIRSR" id="PIRSR006816-2"/>
    </source>
</evidence>
<dbReference type="GO" id="GO:0050660">
    <property type="term" value="F:flavin adenine dinucleotide binding"/>
    <property type="evidence" value="ECO:0007669"/>
    <property type="project" value="InterPro"/>
</dbReference>
<keyword evidence="5" id="KW-1185">Reference proteome</keyword>
<feature type="binding site" evidence="2">
    <location>
        <position position="228"/>
    </location>
    <ligand>
        <name>[2Fe-2S] cluster</name>
        <dbReference type="ChEBI" id="CHEBI:190135"/>
    </ligand>
</feature>
<dbReference type="Gene3D" id="2.40.30.10">
    <property type="entry name" value="Translation factors"/>
    <property type="match status" value="1"/>
</dbReference>
<dbReference type="AlphaFoldDB" id="A0A3R5QX27"/>
<dbReference type="KEGG" id="cmah:C1I91_22960"/>
<feature type="binding site" evidence="2">
    <location>
        <position position="231"/>
    </location>
    <ligand>
        <name>[2Fe-2S] cluster</name>
        <dbReference type="ChEBI" id="CHEBI:190135"/>
    </ligand>
</feature>
<sequence length="297" mass="33029">MYSIVNISNLCGNLYTIEVNAKRVAKSAKPGQFIMLRIDEKGERLPFTICDINKDSGTITIVFRLVGDSTKELAALKLGDELLDFAGPFGQPSKLINEKREVLKDKKILFITEGTAATRIYSEVKYLAEIGVGFKAALNFKDRNSLVYIDEIKETTDNLFISTVDGSVGFKGTAIDTLSNLLQEESFDLVIAMGSIDMMEGVCNLTKEKEIETVVSLTTLMLDGTGMCGACRVTVGGKVMFACQDGPEFDGHKIDFDEVRRRQNIYNSYEAKAEFRDLYGKEHRIQEEAAFEVSEND</sequence>
<feature type="binding site" evidence="2">
    <location>
        <position position="243"/>
    </location>
    <ligand>
        <name>[2Fe-2S] cluster</name>
        <dbReference type="ChEBI" id="CHEBI:190135"/>
    </ligand>
</feature>
<name>A0A3R5QX27_9CLOT</name>
<dbReference type="InterPro" id="IPR050353">
    <property type="entry name" value="PyrK_electron_transfer"/>
</dbReference>
<feature type="domain" description="FAD-binding FR-type" evidence="3">
    <location>
        <begin position="1"/>
        <end position="95"/>
    </location>
</feature>
<evidence type="ECO:0000256" key="1">
    <source>
        <dbReference type="PIRSR" id="PIRSR006816-1"/>
    </source>
</evidence>
<dbReference type="Gene3D" id="3.40.50.80">
    <property type="entry name" value="Nucleotide-binding domain of ferredoxin-NADP reductase (FNR) module"/>
    <property type="match status" value="1"/>
</dbReference>
<keyword evidence="1" id="KW-0285">Flavoprotein</keyword>
<dbReference type="SUPFAM" id="SSF52343">
    <property type="entry name" value="Ferredoxin reductase-like, C-terminal NADP-linked domain"/>
    <property type="match status" value="1"/>
</dbReference>
<dbReference type="RefSeq" id="WP_128214989.1">
    <property type="nucleotide sequence ID" value="NZ_CP025746.1"/>
</dbReference>
<proteinExistence type="predicted"/>
<feature type="binding site" evidence="1">
    <location>
        <begin position="62"/>
        <end position="64"/>
    </location>
    <ligand>
        <name>FAD</name>
        <dbReference type="ChEBI" id="CHEBI:57692"/>
    </ligand>
</feature>
<dbReference type="InterPro" id="IPR017938">
    <property type="entry name" value="Riboflavin_synthase-like_b-brl"/>
</dbReference>
<protein>
    <submittedName>
        <fullName evidence="4">NAD-binding oxidoreductase</fullName>
    </submittedName>
</protein>
<comment type="cofactor">
    <cofactor evidence="2">
        <name>[2Fe-2S] cluster</name>
        <dbReference type="ChEBI" id="CHEBI:190135"/>
    </cofactor>
    <text evidence="2">Binds 1 [2Fe-2S] cluster per subunit.</text>
</comment>
<dbReference type="PANTHER" id="PTHR43513">
    <property type="entry name" value="DIHYDROOROTATE DEHYDROGENASE B (NAD(+)), ELECTRON TRANSFER SUBUNIT"/>
    <property type="match status" value="1"/>
</dbReference>
<dbReference type="Pfam" id="PF10418">
    <property type="entry name" value="DHODB_Fe-S_bind"/>
    <property type="match status" value="1"/>
</dbReference>
<dbReference type="NCBIfam" id="NF004862">
    <property type="entry name" value="PRK06222.1"/>
    <property type="match status" value="1"/>
</dbReference>
<dbReference type="EMBL" id="CP025746">
    <property type="protein sequence ID" value="QAA34268.1"/>
    <property type="molecule type" value="Genomic_DNA"/>
</dbReference>
<dbReference type="GO" id="GO:0046872">
    <property type="term" value="F:metal ion binding"/>
    <property type="evidence" value="ECO:0007669"/>
    <property type="project" value="UniProtKB-KW"/>
</dbReference>
<dbReference type="GO" id="GO:0006221">
    <property type="term" value="P:pyrimidine nucleotide biosynthetic process"/>
    <property type="evidence" value="ECO:0007669"/>
    <property type="project" value="InterPro"/>
</dbReference>
<dbReference type="OrthoDB" id="9778346at2"/>
<accession>A0A3R5QX27</accession>